<accession>A0A418IDQ6</accession>
<dbReference type="InterPro" id="IPR050351">
    <property type="entry name" value="BphY/WalK/GraS-like"/>
</dbReference>
<keyword evidence="12 17" id="KW-1133">Transmembrane helix</keyword>
<comment type="subcellular location">
    <subcellularLocation>
        <location evidence="2">Cell membrane</location>
        <topology evidence="2">Multi-pass membrane protein</topology>
    </subcellularLocation>
</comment>
<dbReference type="EMBL" id="QXUF01000080">
    <property type="protein sequence ID" value="RIM98913.1"/>
    <property type="molecule type" value="Genomic_DNA"/>
</dbReference>
<evidence type="ECO:0000256" key="9">
    <source>
        <dbReference type="ARBA" id="ARBA00022741"/>
    </source>
</evidence>
<feature type="transmembrane region" description="Helical" evidence="17">
    <location>
        <begin position="12"/>
        <end position="38"/>
    </location>
</feature>
<evidence type="ECO:0000256" key="7">
    <source>
        <dbReference type="ARBA" id="ARBA00022679"/>
    </source>
</evidence>
<evidence type="ECO:0000313" key="21">
    <source>
        <dbReference type="Proteomes" id="UP000286317"/>
    </source>
</evidence>
<dbReference type="SMART" id="SM00388">
    <property type="entry name" value="HisKA"/>
    <property type="match status" value="1"/>
</dbReference>
<keyword evidence="7" id="KW-0808">Transferase</keyword>
<dbReference type="OrthoDB" id="9813151at2"/>
<dbReference type="AlphaFoldDB" id="A0A418IDQ6"/>
<comment type="function">
    <text evidence="16">Member of the two-component regulatory system SrrA/SrrB, which is involved in the global regulation of staphylococcal virulence factors in response to environmental oxygen levels as well as biofilm formation. Also plays an essential role in host-derived nitric oxide resistance by regulating hmp/flavohemoglobin, an enzyme that detoxifies nitric oxide by converting it to nitrate. Functions as a sensor protein kinase which is autophosphorylated at a histidine residue and transfers its phosphate group to SrrA. In turn, SrrA binds to the upstream promoter regions of the target genes to positively and negatively regulate their expression.</text>
</comment>
<dbReference type="FunFam" id="3.30.565.10:FF:000006">
    <property type="entry name" value="Sensor histidine kinase WalK"/>
    <property type="match status" value="1"/>
</dbReference>
<dbReference type="Proteomes" id="UP000286317">
    <property type="component" value="Unassembled WGS sequence"/>
</dbReference>
<dbReference type="Gene3D" id="6.10.340.10">
    <property type="match status" value="1"/>
</dbReference>
<evidence type="ECO:0000256" key="11">
    <source>
        <dbReference type="ARBA" id="ARBA00022840"/>
    </source>
</evidence>
<evidence type="ECO:0000256" key="3">
    <source>
        <dbReference type="ARBA" id="ARBA00012438"/>
    </source>
</evidence>
<name>A0A418IDQ6_9STAP</name>
<dbReference type="InterPro" id="IPR036890">
    <property type="entry name" value="HATPase_C_sf"/>
</dbReference>
<dbReference type="Pfam" id="PF02518">
    <property type="entry name" value="HATPase_c"/>
    <property type="match status" value="1"/>
</dbReference>
<dbReference type="FunFam" id="1.10.287.130:FF:000001">
    <property type="entry name" value="Two-component sensor histidine kinase"/>
    <property type="match status" value="1"/>
</dbReference>
<evidence type="ECO:0000256" key="6">
    <source>
        <dbReference type="ARBA" id="ARBA00022553"/>
    </source>
</evidence>
<evidence type="ECO:0000256" key="1">
    <source>
        <dbReference type="ARBA" id="ARBA00000085"/>
    </source>
</evidence>
<dbReference type="GO" id="GO:0005886">
    <property type="term" value="C:plasma membrane"/>
    <property type="evidence" value="ECO:0007669"/>
    <property type="project" value="UniProtKB-SubCell"/>
</dbReference>
<keyword evidence="13" id="KW-0902">Two-component regulatory system</keyword>
<protein>
    <recommendedName>
        <fullName evidence="4">Sensor protein SrrB</fullName>
        <ecNumber evidence="3">2.7.13.3</ecNumber>
    </recommendedName>
    <alternativeName>
        <fullName evidence="15">Staphylococcal respiratory response protein B</fullName>
    </alternativeName>
</protein>
<dbReference type="RefSeq" id="WP_119605296.1">
    <property type="nucleotide sequence ID" value="NZ_QXUF01000080.1"/>
</dbReference>
<organism evidence="20 21">
    <name type="scientific">Staphylococcus shinii</name>
    <dbReference type="NCBI Taxonomy" id="2912228"/>
    <lineage>
        <taxon>Bacteria</taxon>
        <taxon>Bacillati</taxon>
        <taxon>Bacillota</taxon>
        <taxon>Bacilli</taxon>
        <taxon>Bacillales</taxon>
        <taxon>Staphylococcaceae</taxon>
        <taxon>Staphylococcus</taxon>
    </lineage>
</organism>
<evidence type="ECO:0000256" key="14">
    <source>
        <dbReference type="ARBA" id="ARBA00023136"/>
    </source>
</evidence>
<dbReference type="GO" id="GO:0030295">
    <property type="term" value="F:protein kinase activator activity"/>
    <property type="evidence" value="ECO:0007669"/>
    <property type="project" value="TreeGrafter"/>
</dbReference>
<dbReference type="InterPro" id="IPR005467">
    <property type="entry name" value="His_kinase_dom"/>
</dbReference>
<dbReference type="Gene3D" id="3.30.565.10">
    <property type="entry name" value="Histidine kinase-like ATPase, C-terminal domain"/>
    <property type="match status" value="1"/>
</dbReference>
<feature type="domain" description="Histidine kinase" evidence="18">
    <location>
        <begin position="369"/>
        <end position="587"/>
    </location>
</feature>
<dbReference type="SUPFAM" id="SSF55874">
    <property type="entry name" value="ATPase domain of HSP90 chaperone/DNA topoisomerase II/histidine kinase"/>
    <property type="match status" value="1"/>
</dbReference>
<dbReference type="SMART" id="SM00387">
    <property type="entry name" value="HATPase_c"/>
    <property type="match status" value="1"/>
</dbReference>
<dbReference type="Pfam" id="PF00672">
    <property type="entry name" value="HAMP"/>
    <property type="match status" value="1"/>
</dbReference>
<keyword evidence="5" id="KW-1003">Cell membrane</keyword>
<dbReference type="CDD" id="cd00082">
    <property type="entry name" value="HisKA"/>
    <property type="match status" value="1"/>
</dbReference>
<keyword evidence="21" id="KW-1185">Reference proteome</keyword>
<evidence type="ECO:0000256" key="16">
    <source>
        <dbReference type="ARBA" id="ARBA00046070"/>
    </source>
</evidence>
<evidence type="ECO:0000256" key="5">
    <source>
        <dbReference type="ARBA" id="ARBA00022475"/>
    </source>
</evidence>
<keyword evidence="9" id="KW-0547">Nucleotide-binding</keyword>
<dbReference type="PROSITE" id="PS50109">
    <property type="entry name" value="HIS_KIN"/>
    <property type="match status" value="1"/>
</dbReference>
<dbReference type="GO" id="GO:0000155">
    <property type="term" value="F:phosphorelay sensor kinase activity"/>
    <property type="evidence" value="ECO:0007669"/>
    <property type="project" value="InterPro"/>
</dbReference>
<dbReference type="PRINTS" id="PR00344">
    <property type="entry name" value="BCTRLSENSOR"/>
</dbReference>
<dbReference type="InterPro" id="IPR036097">
    <property type="entry name" value="HisK_dim/P_sf"/>
</dbReference>
<evidence type="ECO:0000256" key="10">
    <source>
        <dbReference type="ARBA" id="ARBA00022777"/>
    </source>
</evidence>
<evidence type="ECO:0000256" key="4">
    <source>
        <dbReference type="ARBA" id="ARBA00020500"/>
    </source>
</evidence>
<dbReference type="GO" id="GO:0007234">
    <property type="term" value="P:osmosensory signaling via phosphorelay pathway"/>
    <property type="evidence" value="ECO:0007669"/>
    <property type="project" value="TreeGrafter"/>
</dbReference>
<dbReference type="InterPro" id="IPR003594">
    <property type="entry name" value="HATPase_dom"/>
</dbReference>
<dbReference type="CDD" id="cd00075">
    <property type="entry name" value="HATPase"/>
    <property type="match status" value="1"/>
</dbReference>
<dbReference type="InterPro" id="IPR041328">
    <property type="entry name" value="HisK_sensor"/>
</dbReference>
<evidence type="ECO:0000256" key="8">
    <source>
        <dbReference type="ARBA" id="ARBA00022692"/>
    </source>
</evidence>
<sequence>MNLLNSVVVKLWLTIIFIVTTVLILLSAALITFIQSYFTQETEDSLLKDAKRISQLVESSDDRATAIEHSRKLIEGPVGLIIMNDKDKDKDNHGNDITKNEMFKEIKNNKDYERVFDHGKQISEHVTVNLNGKQRTYVLIGYPTKNIETENSPNSEYSGVFIYQDLKTIEETNNVITVIILIIAIIFLAITTVFAFFLSSRITKPLRNLRTQALKVSKGDYAQVVPVNSKDEIGELSRTFNTMSSEIQQHIDALSSSKNIRDSLINSMVEGVLGFNDKKEIIISNKLANTTLKMLDEYALEKLDEQNELTFSSKKTQFEVYEINTRYFVIITSYIEQIQPDGRSGIVAIIRDMTNEHNMDQMKKDFIANVSHELRTPIALLQGYTESIVDGIVTEPDEIHESLSIVLDETKRLNRLVNELLNVARMDAEGLTVDKTIQPIDPLLNKMQQKYQKQAKDLELNMSLNPDTHQHLWYFDSDRIEQVLTNLIDNASRYTEPGDAINIEIDETDSEQILYISDTGSGIAPEHLQQVFDRFYKVDTSRKRGKQGTGLGLFICRMIIDSHGGTIDVKSELGKGTIFIISLPKPETDRDNT</sequence>
<feature type="transmembrane region" description="Helical" evidence="17">
    <location>
        <begin position="175"/>
        <end position="198"/>
    </location>
</feature>
<dbReference type="EC" id="2.7.13.3" evidence="3"/>
<dbReference type="Pfam" id="PF00512">
    <property type="entry name" value="HisKA"/>
    <property type="match status" value="1"/>
</dbReference>
<evidence type="ECO:0000256" key="13">
    <source>
        <dbReference type="ARBA" id="ARBA00023012"/>
    </source>
</evidence>
<dbReference type="PANTHER" id="PTHR42878:SF3">
    <property type="entry name" value="HISTIDINE PROTEIN KINASE SAES"/>
    <property type="match status" value="1"/>
</dbReference>
<evidence type="ECO:0000256" key="15">
    <source>
        <dbReference type="ARBA" id="ARBA00030120"/>
    </source>
</evidence>
<dbReference type="GO" id="GO:0005524">
    <property type="term" value="F:ATP binding"/>
    <property type="evidence" value="ECO:0007669"/>
    <property type="project" value="UniProtKB-KW"/>
</dbReference>
<dbReference type="InterPro" id="IPR004358">
    <property type="entry name" value="Sig_transdc_His_kin-like_C"/>
</dbReference>
<dbReference type="SUPFAM" id="SSF158472">
    <property type="entry name" value="HAMP domain-like"/>
    <property type="match status" value="1"/>
</dbReference>
<dbReference type="CDD" id="cd06225">
    <property type="entry name" value="HAMP"/>
    <property type="match status" value="1"/>
</dbReference>
<evidence type="ECO:0000256" key="12">
    <source>
        <dbReference type="ARBA" id="ARBA00022989"/>
    </source>
</evidence>
<evidence type="ECO:0000256" key="17">
    <source>
        <dbReference type="SAM" id="Phobius"/>
    </source>
</evidence>
<dbReference type="Pfam" id="PF18698">
    <property type="entry name" value="HisK_sensor"/>
    <property type="match status" value="1"/>
</dbReference>
<proteinExistence type="predicted"/>
<evidence type="ECO:0000259" key="19">
    <source>
        <dbReference type="PROSITE" id="PS50885"/>
    </source>
</evidence>
<keyword evidence="14 17" id="KW-0472">Membrane</keyword>
<comment type="caution">
    <text evidence="20">The sequence shown here is derived from an EMBL/GenBank/DDBJ whole genome shotgun (WGS) entry which is preliminary data.</text>
</comment>
<reference evidence="20 21" key="1">
    <citation type="journal article" date="2016" name="Front. Microbiol.">
        <title>Comprehensive Phylogenetic Analysis of Bovine Non-aureus Staphylococci Species Based on Whole-Genome Sequencing.</title>
        <authorList>
            <person name="Naushad S."/>
            <person name="Barkema H.W."/>
            <person name="Luby C."/>
            <person name="Condas L.A."/>
            <person name="Nobrega D.B."/>
            <person name="Carson D.A."/>
            <person name="De Buck J."/>
        </authorList>
    </citation>
    <scope>NUCLEOTIDE SEQUENCE [LARGE SCALE GENOMIC DNA]</scope>
    <source>
        <strain evidence="20 21">SNUC 4554</strain>
    </source>
</reference>
<dbReference type="InterPro" id="IPR003660">
    <property type="entry name" value="HAMP_dom"/>
</dbReference>
<dbReference type="GO" id="GO:0000156">
    <property type="term" value="F:phosphorelay response regulator activity"/>
    <property type="evidence" value="ECO:0007669"/>
    <property type="project" value="TreeGrafter"/>
</dbReference>
<dbReference type="SUPFAM" id="SSF47384">
    <property type="entry name" value="Homodimeric domain of signal transducing histidine kinase"/>
    <property type="match status" value="1"/>
</dbReference>
<keyword evidence="10" id="KW-0418">Kinase</keyword>
<dbReference type="PROSITE" id="PS50885">
    <property type="entry name" value="HAMP"/>
    <property type="match status" value="1"/>
</dbReference>
<dbReference type="PANTHER" id="PTHR42878">
    <property type="entry name" value="TWO-COMPONENT HISTIDINE KINASE"/>
    <property type="match status" value="1"/>
</dbReference>
<feature type="domain" description="HAMP" evidence="19">
    <location>
        <begin position="200"/>
        <end position="252"/>
    </location>
</feature>
<dbReference type="SMART" id="SM00304">
    <property type="entry name" value="HAMP"/>
    <property type="match status" value="1"/>
</dbReference>
<dbReference type="InterPro" id="IPR003661">
    <property type="entry name" value="HisK_dim/P_dom"/>
</dbReference>
<keyword evidence="8 17" id="KW-0812">Transmembrane</keyword>
<evidence type="ECO:0000259" key="18">
    <source>
        <dbReference type="PROSITE" id="PS50109"/>
    </source>
</evidence>
<comment type="catalytic activity">
    <reaction evidence="1">
        <text>ATP + protein L-histidine = ADP + protein N-phospho-L-histidine.</text>
        <dbReference type="EC" id="2.7.13.3"/>
    </reaction>
</comment>
<evidence type="ECO:0000256" key="2">
    <source>
        <dbReference type="ARBA" id="ARBA00004651"/>
    </source>
</evidence>
<gene>
    <name evidence="20" type="ORF">BU112_10595</name>
</gene>
<evidence type="ECO:0000313" key="20">
    <source>
        <dbReference type="EMBL" id="RIM98913.1"/>
    </source>
</evidence>
<keyword evidence="11" id="KW-0067">ATP-binding</keyword>
<keyword evidence="6" id="KW-0597">Phosphoprotein</keyword>
<dbReference type="Gene3D" id="1.10.287.130">
    <property type="match status" value="1"/>
</dbReference>